<evidence type="ECO:0000256" key="10">
    <source>
        <dbReference type="SAM" id="Coils"/>
    </source>
</evidence>
<comment type="subunit">
    <text evidence="8">Homodimer. Interacts with FtsZ.</text>
</comment>
<dbReference type="RefSeq" id="WP_002459383.1">
    <property type="nucleotide sequence ID" value="NZ_AP021848.1"/>
</dbReference>
<dbReference type="STRING" id="28035.B6N84_08440"/>
<evidence type="ECO:0000256" key="6">
    <source>
        <dbReference type="ARBA" id="ARBA00023306"/>
    </source>
</evidence>
<evidence type="ECO:0000256" key="8">
    <source>
        <dbReference type="ARBA" id="ARBA00026068"/>
    </source>
</evidence>
<dbReference type="InterPro" id="IPR007838">
    <property type="entry name" value="Cell_div_ZapA-like"/>
</dbReference>
<dbReference type="eggNOG" id="COG3027">
    <property type="taxonomic scope" value="Bacteria"/>
</dbReference>
<sequence>MSEFKNRINVTINDQHYTIVGEDSPEHIRYVAHLVDERIKALKTSGLDTTRKSVLTAVNIMHEKVLLEEENRRLQEEVNQFRRREL</sequence>
<proteinExistence type="predicted"/>
<dbReference type="GO" id="GO:0000917">
    <property type="term" value="P:division septum assembly"/>
    <property type="evidence" value="ECO:0007669"/>
    <property type="project" value="UniProtKB-KW"/>
</dbReference>
<gene>
    <name evidence="13" type="primary">zapA</name>
    <name evidence="13" type="ORF">EQ812_02955</name>
    <name evidence="12" type="ORF">FO454_09870</name>
    <name evidence="11" type="ORF">HMPREF3225_00533</name>
</gene>
<accession>A0A133Q9V6</accession>
<evidence type="ECO:0000313" key="11">
    <source>
        <dbReference type="EMBL" id="KXA39634.1"/>
    </source>
</evidence>
<feature type="coiled-coil region" evidence="10">
    <location>
        <begin position="57"/>
        <end position="84"/>
    </location>
</feature>
<protein>
    <recommendedName>
        <fullName evidence="2">Cell division protein ZapA</fullName>
    </recommendedName>
    <alternativeName>
        <fullName evidence="9">Z ring-associated protein ZapA</fullName>
    </alternativeName>
</protein>
<comment type="subcellular location">
    <subcellularLocation>
        <location evidence="1">Cytoplasm</location>
    </subcellularLocation>
</comment>
<evidence type="ECO:0000313" key="13">
    <source>
        <dbReference type="EMBL" id="TBW72816.1"/>
    </source>
</evidence>
<dbReference type="AlphaFoldDB" id="A0A133Q9V6"/>
<evidence type="ECO:0000256" key="1">
    <source>
        <dbReference type="ARBA" id="ARBA00004496"/>
    </source>
</evidence>
<evidence type="ECO:0000256" key="5">
    <source>
        <dbReference type="ARBA" id="ARBA00023210"/>
    </source>
</evidence>
<keyword evidence="5" id="KW-0717">Septation</keyword>
<dbReference type="EMBL" id="SCHB01000002">
    <property type="protein sequence ID" value="TBW72816.1"/>
    <property type="molecule type" value="Genomic_DNA"/>
</dbReference>
<evidence type="ECO:0000256" key="9">
    <source>
        <dbReference type="ARBA" id="ARBA00033158"/>
    </source>
</evidence>
<dbReference type="GO" id="GO:0030428">
    <property type="term" value="C:cell septum"/>
    <property type="evidence" value="ECO:0007669"/>
    <property type="project" value="TreeGrafter"/>
</dbReference>
<keyword evidence="4 13" id="KW-0132">Cell division</keyword>
<dbReference type="GO" id="GO:0005829">
    <property type="term" value="C:cytosol"/>
    <property type="evidence" value="ECO:0007669"/>
    <property type="project" value="TreeGrafter"/>
</dbReference>
<keyword evidence="16" id="KW-1185">Reference proteome</keyword>
<dbReference type="EMBL" id="LRQI01000024">
    <property type="protein sequence ID" value="KXA39634.1"/>
    <property type="molecule type" value="Genomic_DNA"/>
</dbReference>
<evidence type="ECO:0000313" key="14">
    <source>
        <dbReference type="Proteomes" id="UP000070063"/>
    </source>
</evidence>
<dbReference type="InterPro" id="IPR036192">
    <property type="entry name" value="Cell_div_ZapA-like_sf"/>
</dbReference>
<dbReference type="Pfam" id="PF05164">
    <property type="entry name" value="ZapA"/>
    <property type="match status" value="1"/>
</dbReference>
<dbReference type="InterPro" id="IPR053712">
    <property type="entry name" value="Bac_CellDiv_Activator"/>
</dbReference>
<dbReference type="PANTHER" id="PTHR34981">
    <property type="entry name" value="CELL DIVISION PROTEIN ZAPA"/>
    <property type="match status" value="1"/>
</dbReference>
<keyword evidence="10" id="KW-0175">Coiled coil</keyword>
<dbReference type="Proteomes" id="UP000070063">
    <property type="component" value="Unassembled WGS sequence"/>
</dbReference>
<evidence type="ECO:0000256" key="4">
    <source>
        <dbReference type="ARBA" id="ARBA00022618"/>
    </source>
</evidence>
<reference evidence="11 14" key="1">
    <citation type="submission" date="2016-01" db="EMBL/GenBank/DDBJ databases">
        <authorList>
            <person name="Mitreva M."/>
            <person name="Pepin K.H."/>
            <person name="Mihindukulasuriya K.A."/>
            <person name="Fulton R."/>
            <person name="Fronick C."/>
            <person name="O'Laughlin M."/>
            <person name="Miner T."/>
            <person name="Herter B."/>
            <person name="Rosa B.A."/>
            <person name="Cordes M."/>
            <person name="Tomlinson C."/>
            <person name="Wollam A."/>
            <person name="Palsikar V.B."/>
            <person name="Mardis E.R."/>
            <person name="Wilson R.K."/>
        </authorList>
    </citation>
    <scope>NUCLEOTIDE SEQUENCE [LARGE SCALE GENOMIC DNA]</scope>
    <source>
        <strain evidence="11 14">MJR7738</strain>
    </source>
</reference>
<reference evidence="13 15" key="2">
    <citation type="journal article" date="2019" name="Sci. Transl. Med.">
        <title>Quorum sensing between bacterial species on the skin protects against epidermal injury in atopic dermatitis.</title>
        <authorList>
            <person name="Williams M.R."/>
        </authorList>
    </citation>
    <scope>NUCLEOTIDE SEQUENCE [LARGE SCALE GENOMIC DNA]</scope>
    <source>
        <strain evidence="13 15">E7</strain>
    </source>
</reference>
<dbReference type="OMA" id="KMHEFSE"/>
<dbReference type="Proteomes" id="UP000293637">
    <property type="component" value="Unassembled WGS sequence"/>
</dbReference>
<evidence type="ECO:0000313" key="16">
    <source>
        <dbReference type="Proteomes" id="UP000325462"/>
    </source>
</evidence>
<dbReference type="EMBL" id="CP041722">
    <property type="protein sequence ID" value="QEX39181.1"/>
    <property type="molecule type" value="Genomic_DNA"/>
</dbReference>
<dbReference type="GO" id="GO:0032153">
    <property type="term" value="C:cell division site"/>
    <property type="evidence" value="ECO:0007669"/>
    <property type="project" value="TreeGrafter"/>
</dbReference>
<dbReference type="GO" id="GO:0000921">
    <property type="term" value="P:septin ring assembly"/>
    <property type="evidence" value="ECO:0007669"/>
    <property type="project" value="TreeGrafter"/>
</dbReference>
<dbReference type="Gene3D" id="6.10.250.790">
    <property type="match status" value="1"/>
</dbReference>
<keyword evidence="3" id="KW-0963">Cytoplasm</keyword>
<evidence type="ECO:0000256" key="7">
    <source>
        <dbReference type="ARBA" id="ARBA00024910"/>
    </source>
</evidence>
<evidence type="ECO:0000256" key="2">
    <source>
        <dbReference type="ARBA" id="ARBA00015195"/>
    </source>
</evidence>
<keyword evidence="6" id="KW-0131">Cell cycle</keyword>
<evidence type="ECO:0000313" key="15">
    <source>
        <dbReference type="Proteomes" id="UP000293637"/>
    </source>
</evidence>
<dbReference type="GO" id="GO:0043093">
    <property type="term" value="P:FtsZ-dependent cytokinesis"/>
    <property type="evidence" value="ECO:0007669"/>
    <property type="project" value="TreeGrafter"/>
</dbReference>
<evidence type="ECO:0000256" key="3">
    <source>
        <dbReference type="ARBA" id="ARBA00022490"/>
    </source>
</evidence>
<dbReference type="PANTHER" id="PTHR34981:SF1">
    <property type="entry name" value="CELL DIVISION PROTEIN ZAPA"/>
    <property type="match status" value="1"/>
</dbReference>
<dbReference type="Proteomes" id="UP000325462">
    <property type="component" value="Chromosome"/>
</dbReference>
<name>A0A133Q9V6_STALU</name>
<organism evidence="13 15">
    <name type="scientific">Staphylococcus lugdunensis</name>
    <dbReference type="NCBI Taxonomy" id="28035"/>
    <lineage>
        <taxon>Bacteria</taxon>
        <taxon>Bacillati</taxon>
        <taxon>Bacillota</taxon>
        <taxon>Bacilli</taxon>
        <taxon>Bacillales</taxon>
        <taxon>Staphylococcaceae</taxon>
        <taxon>Staphylococcus</taxon>
    </lineage>
</organism>
<dbReference type="SUPFAM" id="SSF102829">
    <property type="entry name" value="Cell division protein ZapA-like"/>
    <property type="match status" value="1"/>
</dbReference>
<evidence type="ECO:0000313" key="12">
    <source>
        <dbReference type="EMBL" id="QEX39181.1"/>
    </source>
</evidence>
<comment type="function">
    <text evidence="7">Activator of cell division through the inhibition of FtsZ GTPase activity, therefore promoting FtsZ assembly into bundles of protofilaments necessary for the formation of the division Z ring. It is recruited early at mid-cell but it is not essential for cell division.</text>
</comment>
<reference evidence="12 16" key="3">
    <citation type="submission" date="2019-07" db="EMBL/GenBank/DDBJ databases">
        <title>Comparative genome analysis of staphylococcus lugdunensis shows clonal complex-dependent diversity of the putative virulence factor, ess/type vii locus.</title>
        <authorList>
            <person name="Lebeurre J."/>
            <person name="Dahyot S."/>
            <person name="Diene S."/>
            <person name="Paulay A."/>
            <person name="Aubourg M."/>
            <person name="Argemi X."/>
            <person name="Giard J.-C."/>
            <person name="Tournier I."/>
            <person name="Francois P."/>
            <person name="Pestel-Caron M."/>
        </authorList>
    </citation>
    <scope>NUCLEOTIDE SEQUENCE [LARGE SCALE GENOMIC DNA]</scope>
    <source>
        <strain evidence="12 16">SL13</strain>
    </source>
</reference>